<protein>
    <submittedName>
        <fullName evidence="3">Uncharacterized membrane protein YsdA (DUF1294 family)</fullName>
    </submittedName>
</protein>
<dbReference type="Proteomes" id="UP000541535">
    <property type="component" value="Unassembled WGS sequence"/>
</dbReference>
<sequence>MAAASKEGRDGGRAKVSTAGASGRGKAAGGGSARATPARSGTNKGDGAGRGGAKTTGRGTAAKGDFVKRGGRADAGQGGGAAGAWSYLALPVFALLYLVAVLKWKLDQWPAAVYGVASVLAFIFYAIDKSAARSERWRTPESTLLLLGLACGWPGALLAQQWLRHKTVKTSFQLMFWTTVLLNMAAFAAYARLQAGGVSLGRLLALP</sequence>
<feature type="transmembrane region" description="Helical" evidence="2">
    <location>
        <begin position="174"/>
        <end position="193"/>
    </location>
</feature>
<keyword evidence="4" id="KW-1185">Reference proteome</keyword>
<evidence type="ECO:0000313" key="4">
    <source>
        <dbReference type="Proteomes" id="UP000541535"/>
    </source>
</evidence>
<evidence type="ECO:0000313" key="3">
    <source>
        <dbReference type="EMBL" id="MBB3118131.1"/>
    </source>
</evidence>
<gene>
    <name evidence="3" type="ORF">FHS03_001162</name>
</gene>
<dbReference type="AlphaFoldDB" id="A0A7W5FT24"/>
<dbReference type="InterPro" id="IPR010718">
    <property type="entry name" value="DUF1294"/>
</dbReference>
<proteinExistence type="predicted"/>
<feature type="compositionally biased region" description="Low complexity" evidence="1">
    <location>
        <begin position="55"/>
        <end position="64"/>
    </location>
</feature>
<keyword evidence="2" id="KW-1133">Transmembrane helix</keyword>
<comment type="caution">
    <text evidence="3">The sequence shown here is derived from an EMBL/GenBank/DDBJ whole genome shotgun (WGS) entry which is preliminary data.</text>
</comment>
<dbReference type="RefSeq" id="WP_371871603.1">
    <property type="nucleotide sequence ID" value="NZ_JACHXD010000003.1"/>
</dbReference>
<keyword evidence="2" id="KW-0812">Transmembrane</keyword>
<feature type="transmembrane region" description="Helical" evidence="2">
    <location>
        <begin position="82"/>
        <end position="102"/>
    </location>
</feature>
<organism evidence="3 4">
    <name type="scientific">Pseudoduganella violacea</name>
    <dbReference type="NCBI Taxonomy" id="1715466"/>
    <lineage>
        <taxon>Bacteria</taxon>
        <taxon>Pseudomonadati</taxon>
        <taxon>Pseudomonadota</taxon>
        <taxon>Betaproteobacteria</taxon>
        <taxon>Burkholderiales</taxon>
        <taxon>Oxalobacteraceae</taxon>
        <taxon>Telluria group</taxon>
        <taxon>Pseudoduganella</taxon>
    </lineage>
</organism>
<accession>A0A7W5FT24</accession>
<feature type="compositionally biased region" description="Gly residues" evidence="1">
    <location>
        <begin position="22"/>
        <end position="32"/>
    </location>
</feature>
<feature type="region of interest" description="Disordered" evidence="1">
    <location>
        <begin position="1"/>
        <end position="69"/>
    </location>
</feature>
<feature type="transmembrane region" description="Helical" evidence="2">
    <location>
        <begin position="108"/>
        <end position="127"/>
    </location>
</feature>
<reference evidence="3 4" key="1">
    <citation type="submission" date="2020-08" db="EMBL/GenBank/DDBJ databases">
        <title>Genomic Encyclopedia of Type Strains, Phase III (KMG-III): the genomes of soil and plant-associated and newly described type strains.</title>
        <authorList>
            <person name="Whitman W."/>
        </authorList>
    </citation>
    <scope>NUCLEOTIDE SEQUENCE [LARGE SCALE GENOMIC DNA]</scope>
    <source>
        <strain evidence="3 4">CECT 8897</strain>
    </source>
</reference>
<evidence type="ECO:0000256" key="2">
    <source>
        <dbReference type="SAM" id="Phobius"/>
    </source>
</evidence>
<evidence type="ECO:0000256" key="1">
    <source>
        <dbReference type="SAM" id="MobiDB-lite"/>
    </source>
</evidence>
<keyword evidence="2" id="KW-0472">Membrane</keyword>
<feature type="compositionally biased region" description="Basic and acidic residues" evidence="1">
    <location>
        <begin position="1"/>
        <end position="13"/>
    </location>
</feature>
<name>A0A7W5FT24_9BURK</name>
<dbReference type="EMBL" id="JACHXD010000003">
    <property type="protein sequence ID" value="MBB3118131.1"/>
    <property type="molecule type" value="Genomic_DNA"/>
</dbReference>
<feature type="compositionally biased region" description="Gly residues" evidence="1">
    <location>
        <begin position="44"/>
        <end position="54"/>
    </location>
</feature>
<dbReference type="Pfam" id="PF06961">
    <property type="entry name" value="DUF1294"/>
    <property type="match status" value="1"/>
</dbReference>